<dbReference type="PANTHER" id="PTHR12411">
    <property type="entry name" value="CYSTEINE PROTEASE FAMILY C1-RELATED"/>
    <property type="match status" value="1"/>
</dbReference>
<sequence length="101" mass="11193">MVSNEDALPDHLWRRGTAAVAVDGHMWQYYVDGTIVHNCDTQLNHAVQIVGYDLTSDIVPFYLVRNSWGSDWGMSGYLQIAQGLNMCGIAKQVVTFGVSTD</sequence>
<dbReference type="PROSITE" id="PS00639">
    <property type="entry name" value="THIOL_PROTEASE_HIS"/>
    <property type="match status" value="1"/>
</dbReference>
<dbReference type="EMBL" id="NIVC01004358">
    <property type="protein sequence ID" value="PAA47708.1"/>
    <property type="molecule type" value="Genomic_DNA"/>
</dbReference>
<dbReference type="STRING" id="282301.A0A267DEI5"/>
<dbReference type="InterPro" id="IPR025660">
    <property type="entry name" value="Pept_his_AS"/>
</dbReference>
<dbReference type="AlphaFoldDB" id="A0A267DEI5"/>
<keyword evidence="5" id="KW-1185">Reference proteome</keyword>
<accession>A0A267DEI5</accession>
<dbReference type="Pfam" id="PF00112">
    <property type="entry name" value="Peptidase_C1"/>
    <property type="match status" value="1"/>
</dbReference>
<name>A0A267DEI5_9PLAT</name>
<comment type="similarity">
    <text evidence="1">Belongs to the peptidase C1 family.</text>
</comment>
<evidence type="ECO:0000256" key="1">
    <source>
        <dbReference type="ARBA" id="ARBA00008455"/>
    </source>
</evidence>
<dbReference type="EMBL" id="NIVC01000594">
    <property type="protein sequence ID" value="PAA80186.1"/>
    <property type="molecule type" value="Genomic_DNA"/>
</dbReference>
<evidence type="ECO:0000313" key="3">
    <source>
        <dbReference type="EMBL" id="PAA47708.1"/>
    </source>
</evidence>
<dbReference type="Gene3D" id="3.90.70.10">
    <property type="entry name" value="Cysteine proteinases"/>
    <property type="match status" value="1"/>
</dbReference>
<proteinExistence type="inferred from homology"/>
<dbReference type="Proteomes" id="UP000215902">
    <property type="component" value="Unassembled WGS sequence"/>
</dbReference>
<evidence type="ECO:0000313" key="4">
    <source>
        <dbReference type="EMBL" id="PAA80186.1"/>
    </source>
</evidence>
<evidence type="ECO:0000313" key="5">
    <source>
        <dbReference type="Proteomes" id="UP000215902"/>
    </source>
</evidence>
<dbReference type="InterPro" id="IPR000668">
    <property type="entry name" value="Peptidase_C1A_C"/>
</dbReference>
<dbReference type="SUPFAM" id="SSF54001">
    <property type="entry name" value="Cysteine proteinases"/>
    <property type="match status" value="1"/>
</dbReference>
<reference evidence="3 5" key="1">
    <citation type="submission" date="2017-06" db="EMBL/GenBank/DDBJ databases">
        <title>A platform for efficient transgenesis in Macrostomum lignano, a flatworm model organism for stem cell research.</title>
        <authorList>
            <person name="Berezikov E."/>
        </authorList>
    </citation>
    <scope>NUCLEOTIDE SEQUENCE [LARGE SCALE GENOMIC DNA]</scope>
    <source>
        <strain evidence="3">DV1</strain>
        <tissue evidence="3">Whole organism</tissue>
    </source>
</reference>
<dbReference type="GO" id="GO:0008234">
    <property type="term" value="F:cysteine-type peptidase activity"/>
    <property type="evidence" value="ECO:0007669"/>
    <property type="project" value="InterPro"/>
</dbReference>
<comment type="caution">
    <text evidence="3">The sequence shown here is derived from an EMBL/GenBank/DDBJ whole genome shotgun (WGS) entry which is preliminary data.</text>
</comment>
<dbReference type="OrthoDB" id="6286504at2759"/>
<feature type="domain" description="Peptidase C1A papain C-terminal" evidence="2">
    <location>
        <begin position="4"/>
        <end position="94"/>
    </location>
</feature>
<gene>
    <name evidence="3" type="ORF">BOX15_Mlig016924g1</name>
    <name evidence="4" type="ORF">BOX15_Mlig016924g2</name>
</gene>
<dbReference type="GO" id="GO:0006508">
    <property type="term" value="P:proteolysis"/>
    <property type="evidence" value="ECO:0007669"/>
    <property type="project" value="InterPro"/>
</dbReference>
<dbReference type="InterPro" id="IPR013128">
    <property type="entry name" value="Peptidase_C1A"/>
</dbReference>
<protein>
    <recommendedName>
        <fullName evidence="2">Peptidase C1A papain C-terminal domain-containing protein</fullName>
    </recommendedName>
</protein>
<evidence type="ECO:0000259" key="2">
    <source>
        <dbReference type="Pfam" id="PF00112"/>
    </source>
</evidence>
<dbReference type="InterPro" id="IPR038765">
    <property type="entry name" value="Papain-like_cys_pep_sf"/>
</dbReference>
<organism evidence="3 5">
    <name type="scientific">Macrostomum lignano</name>
    <dbReference type="NCBI Taxonomy" id="282301"/>
    <lineage>
        <taxon>Eukaryota</taxon>
        <taxon>Metazoa</taxon>
        <taxon>Spiralia</taxon>
        <taxon>Lophotrochozoa</taxon>
        <taxon>Platyhelminthes</taxon>
        <taxon>Rhabditophora</taxon>
        <taxon>Macrostomorpha</taxon>
        <taxon>Macrostomida</taxon>
        <taxon>Macrostomidae</taxon>
        <taxon>Macrostomum</taxon>
    </lineage>
</organism>